<dbReference type="NCBIfam" id="NF003037">
    <property type="entry name" value="PRK03932.1"/>
    <property type="match status" value="1"/>
</dbReference>
<dbReference type="Gene3D" id="2.40.50.140">
    <property type="entry name" value="Nucleic acid-binding proteins"/>
    <property type="match status" value="1"/>
</dbReference>
<evidence type="ECO:0000256" key="6">
    <source>
        <dbReference type="ARBA" id="ARBA00023146"/>
    </source>
</evidence>
<keyword evidence="2 7" id="KW-0436">Ligase</keyword>
<keyword evidence="4 7" id="KW-0067">ATP-binding</keyword>
<organism evidence="9 10">
    <name type="scientific">Candidatus Uhrbacteria bacterium RIFCSPHIGHO2_12_FULL_57_11</name>
    <dbReference type="NCBI Taxonomy" id="1802398"/>
    <lineage>
        <taxon>Bacteria</taxon>
        <taxon>Candidatus Uhriibacteriota</taxon>
    </lineage>
</organism>
<dbReference type="Pfam" id="PF00152">
    <property type="entry name" value="tRNA-synt_2"/>
    <property type="match status" value="1"/>
</dbReference>
<evidence type="ECO:0000259" key="8">
    <source>
        <dbReference type="PROSITE" id="PS50862"/>
    </source>
</evidence>
<dbReference type="SUPFAM" id="SSF50249">
    <property type="entry name" value="Nucleic acid-binding proteins"/>
    <property type="match status" value="1"/>
</dbReference>
<feature type="domain" description="Aminoacyl-transfer RNA synthetases class-II family profile" evidence="8">
    <location>
        <begin position="132"/>
        <end position="432"/>
    </location>
</feature>
<dbReference type="PROSITE" id="PS50862">
    <property type="entry name" value="AA_TRNA_LIGASE_II"/>
    <property type="match status" value="1"/>
</dbReference>
<keyword evidence="3 7" id="KW-0547">Nucleotide-binding</keyword>
<dbReference type="InterPro" id="IPR045864">
    <property type="entry name" value="aa-tRNA-synth_II/BPL/LPL"/>
</dbReference>
<evidence type="ECO:0000313" key="9">
    <source>
        <dbReference type="EMBL" id="OGL78556.1"/>
    </source>
</evidence>
<comment type="catalytic activity">
    <reaction evidence="7">
        <text>tRNA(Asn) + L-asparagine + ATP = L-asparaginyl-tRNA(Asn) + AMP + diphosphate + H(+)</text>
        <dbReference type="Rhea" id="RHEA:11180"/>
        <dbReference type="Rhea" id="RHEA-COMP:9659"/>
        <dbReference type="Rhea" id="RHEA-COMP:9674"/>
        <dbReference type="ChEBI" id="CHEBI:15378"/>
        <dbReference type="ChEBI" id="CHEBI:30616"/>
        <dbReference type="ChEBI" id="CHEBI:33019"/>
        <dbReference type="ChEBI" id="CHEBI:58048"/>
        <dbReference type="ChEBI" id="CHEBI:78442"/>
        <dbReference type="ChEBI" id="CHEBI:78515"/>
        <dbReference type="ChEBI" id="CHEBI:456215"/>
        <dbReference type="EC" id="6.1.1.22"/>
    </reaction>
</comment>
<dbReference type="PANTHER" id="PTHR22594:SF34">
    <property type="entry name" value="ASPARAGINE--TRNA LIGASE, MITOCHONDRIAL-RELATED"/>
    <property type="match status" value="1"/>
</dbReference>
<dbReference type="InterPro" id="IPR004365">
    <property type="entry name" value="NA-bd_OB_tRNA"/>
</dbReference>
<evidence type="ECO:0000256" key="4">
    <source>
        <dbReference type="ARBA" id="ARBA00022840"/>
    </source>
</evidence>
<dbReference type="InterPro" id="IPR012340">
    <property type="entry name" value="NA-bd_OB-fold"/>
</dbReference>
<comment type="similarity">
    <text evidence="1 7">Belongs to the class-II aminoacyl-tRNA synthetase family.</text>
</comment>
<dbReference type="HAMAP" id="MF_00534">
    <property type="entry name" value="Asn_tRNA_synth"/>
    <property type="match status" value="1"/>
</dbReference>
<dbReference type="GO" id="GO:0004816">
    <property type="term" value="F:asparagine-tRNA ligase activity"/>
    <property type="evidence" value="ECO:0007669"/>
    <property type="project" value="UniProtKB-UniRule"/>
</dbReference>
<protein>
    <recommendedName>
        <fullName evidence="7">Asparagine--tRNA ligase</fullName>
        <ecNumber evidence="7">6.1.1.22</ecNumber>
    </recommendedName>
    <alternativeName>
        <fullName evidence="7">Asparaginyl-tRNA synthetase</fullName>
        <shortName evidence="7">AsnRS</shortName>
    </alternativeName>
</protein>
<keyword evidence="5 7" id="KW-0648">Protein biosynthesis</keyword>
<evidence type="ECO:0000256" key="2">
    <source>
        <dbReference type="ARBA" id="ARBA00022598"/>
    </source>
</evidence>
<keyword evidence="7" id="KW-0963">Cytoplasm</keyword>
<evidence type="ECO:0000256" key="3">
    <source>
        <dbReference type="ARBA" id="ARBA00022741"/>
    </source>
</evidence>
<dbReference type="Proteomes" id="UP000176598">
    <property type="component" value="Unassembled WGS sequence"/>
</dbReference>
<proteinExistence type="inferred from homology"/>
<dbReference type="AlphaFoldDB" id="A0A1F7UJV1"/>
<dbReference type="PRINTS" id="PR01042">
    <property type="entry name" value="TRNASYNTHASP"/>
</dbReference>
<dbReference type="GO" id="GO:0005524">
    <property type="term" value="F:ATP binding"/>
    <property type="evidence" value="ECO:0007669"/>
    <property type="project" value="UniProtKB-UniRule"/>
</dbReference>
<accession>A0A1F7UJV1</accession>
<dbReference type="InterPro" id="IPR006195">
    <property type="entry name" value="aa-tRNA-synth_II"/>
</dbReference>
<dbReference type="EMBL" id="MGEG01000032">
    <property type="protein sequence ID" value="OGL78556.1"/>
    <property type="molecule type" value="Genomic_DNA"/>
</dbReference>
<name>A0A1F7UJV1_9BACT</name>
<reference evidence="9 10" key="1">
    <citation type="journal article" date="2016" name="Nat. Commun.">
        <title>Thousands of microbial genomes shed light on interconnected biogeochemical processes in an aquifer system.</title>
        <authorList>
            <person name="Anantharaman K."/>
            <person name="Brown C.T."/>
            <person name="Hug L.A."/>
            <person name="Sharon I."/>
            <person name="Castelle C.J."/>
            <person name="Probst A.J."/>
            <person name="Thomas B.C."/>
            <person name="Singh A."/>
            <person name="Wilkins M.J."/>
            <person name="Karaoz U."/>
            <person name="Brodie E.L."/>
            <person name="Williams K.H."/>
            <person name="Hubbard S.S."/>
            <person name="Banfield J.F."/>
        </authorList>
    </citation>
    <scope>NUCLEOTIDE SEQUENCE [LARGE SCALE GENOMIC DNA]</scope>
</reference>
<dbReference type="NCBIfam" id="TIGR00457">
    <property type="entry name" value="asnS"/>
    <property type="match status" value="1"/>
</dbReference>
<comment type="subcellular location">
    <subcellularLocation>
        <location evidence="7">Cytoplasm</location>
    </subcellularLocation>
</comment>
<dbReference type="GO" id="GO:0005737">
    <property type="term" value="C:cytoplasm"/>
    <property type="evidence" value="ECO:0007669"/>
    <property type="project" value="UniProtKB-SubCell"/>
</dbReference>
<gene>
    <name evidence="7" type="primary">asnS</name>
    <name evidence="9" type="ORF">A3F28_04175</name>
</gene>
<comment type="caution">
    <text evidence="9">The sequence shown here is derived from an EMBL/GenBank/DDBJ whole genome shotgun (WGS) entry which is preliminary data.</text>
</comment>
<dbReference type="Pfam" id="PF01336">
    <property type="entry name" value="tRNA_anti-codon"/>
    <property type="match status" value="1"/>
</dbReference>
<dbReference type="SUPFAM" id="SSF55681">
    <property type="entry name" value="Class II aaRS and biotin synthetases"/>
    <property type="match status" value="1"/>
</dbReference>
<evidence type="ECO:0000313" key="10">
    <source>
        <dbReference type="Proteomes" id="UP000176598"/>
    </source>
</evidence>
<dbReference type="GO" id="GO:0006421">
    <property type="term" value="P:asparaginyl-tRNA aminoacylation"/>
    <property type="evidence" value="ECO:0007669"/>
    <property type="project" value="UniProtKB-UniRule"/>
</dbReference>
<keyword evidence="6 7" id="KW-0030">Aminoacyl-tRNA synthetase</keyword>
<dbReference type="InterPro" id="IPR004522">
    <property type="entry name" value="Asn-tRNA-ligase"/>
</dbReference>
<dbReference type="PANTHER" id="PTHR22594">
    <property type="entry name" value="ASPARTYL/LYSYL-TRNA SYNTHETASE"/>
    <property type="match status" value="1"/>
</dbReference>
<dbReference type="CDD" id="cd00776">
    <property type="entry name" value="AsxRS_core"/>
    <property type="match status" value="1"/>
</dbReference>
<evidence type="ECO:0000256" key="1">
    <source>
        <dbReference type="ARBA" id="ARBA00008226"/>
    </source>
</evidence>
<dbReference type="EC" id="6.1.1.22" evidence="7"/>
<comment type="subunit">
    <text evidence="7">Homodimer.</text>
</comment>
<dbReference type="InterPro" id="IPR002312">
    <property type="entry name" value="Asp/Asn-tRNA-synth_IIb"/>
</dbReference>
<evidence type="ECO:0000256" key="7">
    <source>
        <dbReference type="HAMAP-Rule" id="MF_00534"/>
    </source>
</evidence>
<evidence type="ECO:0000256" key="5">
    <source>
        <dbReference type="ARBA" id="ARBA00022917"/>
    </source>
</evidence>
<sequence length="432" mass="49503">MERITLIRELAGLVSSNVRIRGWVYNLRSSGSIAFLQLRDGTGRVQAVVSKNDVSSESWEAASTATIESSAIVDGIVKTEPRSPSGVEIQATRVELVQRAAEFPIGKKEHGPDFLLDNRHLWIRSARQEAILRIRDEIIFALREFMRLRGFILCDSPIFTPNAVEGTTDLFEVNYFDRPAYLSQSGQLYQEATSAALGKTYCFGPTFRSEKSKTRRHLTEFWMLEAEASFMDWQENIQLQEDMMAHVVRHVLENRKEDLKTLERDTSVLEKSAEGRFPRLHYDEAIKKLQLLGSDIKWGDDFGADDETILTKQFDRPIFIHHYPAKIKAFYMKPDAERPDLALNDDCLAPEGYGEIIGGSQRIDELTLLEKRIEEHGLPRKAFEWYLDLRRYGSVPHSGFGIGVERTISWICGLEHVRETIPFPRLLNRLEP</sequence>
<dbReference type="InterPro" id="IPR004364">
    <property type="entry name" value="Aa-tRNA-synt_II"/>
</dbReference>
<dbReference type="GO" id="GO:0003676">
    <property type="term" value="F:nucleic acid binding"/>
    <property type="evidence" value="ECO:0007669"/>
    <property type="project" value="InterPro"/>
</dbReference>
<dbReference type="Gene3D" id="3.30.930.10">
    <property type="entry name" value="Bira Bifunctional Protein, Domain 2"/>
    <property type="match status" value="1"/>
</dbReference>